<evidence type="ECO:0000313" key="2">
    <source>
        <dbReference type="EMBL" id="VTJ78348.1"/>
    </source>
</evidence>
<evidence type="ECO:0000313" key="3">
    <source>
        <dbReference type="Proteomes" id="UP000335636"/>
    </source>
</evidence>
<dbReference type="EMBL" id="CABDUW010001065">
    <property type="protein sequence ID" value="VTJ78348.1"/>
    <property type="molecule type" value="Genomic_DNA"/>
</dbReference>
<dbReference type="Proteomes" id="UP000335636">
    <property type="component" value="Unassembled WGS sequence"/>
</dbReference>
<keyword evidence="3" id="KW-1185">Reference proteome</keyword>
<sequence>MPKGKKAKKKKVARAPTVVKKQEAKNMVNLLYKKRPKNFSIEQDIQPKRDRTHFVNSEDKGALAKLVEAIRSDYTDRYGEIHRYGGDNVLGPKSVACIAKL</sequence>
<dbReference type="AlphaFoldDB" id="A0A5E4C929"/>
<protein>
    <submittedName>
        <fullName evidence="2">Uncharacterized protein</fullName>
    </submittedName>
</protein>
<reference evidence="2 3" key="1">
    <citation type="submission" date="2019-04" db="EMBL/GenBank/DDBJ databases">
        <authorList>
            <person name="Alioto T."/>
            <person name="Alioto T."/>
        </authorList>
    </citation>
    <scope>NUCLEOTIDE SEQUENCE [LARGE SCALE GENOMIC DNA]</scope>
</reference>
<accession>A0A5E4C929</accession>
<proteinExistence type="predicted"/>
<organism evidence="2 3">
    <name type="scientific">Marmota monax</name>
    <name type="common">Woodchuck</name>
    <dbReference type="NCBI Taxonomy" id="9995"/>
    <lineage>
        <taxon>Eukaryota</taxon>
        <taxon>Metazoa</taxon>
        <taxon>Chordata</taxon>
        <taxon>Craniata</taxon>
        <taxon>Vertebrata</taxon>
        <taxon>Euteleostomi</taxon>
        <taxon>Mammalia</taxon>
        <taxon>Eutheria</taxon>
        <taxon>Euarchontoglires</taxon>
        <taxon>Glires</taxon>
        <taxon>Rodentia</taxon>
        <taxon>Sciuromorpha</taxon>
        <taxon>Sciuridae</taxon>
        <taxon>Xerinae</taxon>
        <taxon>Marmotini</taxon>
        <taxon>Marmota</taxon>
    </lineage>
</organism>
<evidence type="ECO:0000313" key="1">
    <source>
        <dbReference type="EMBL" id="KAF7475715.1"/>
    </source>
</evidence>
<name>A0A5E4C929_MARMO</name>
<dbReference type="EMBL" id="WJEC01002943">
    <property type="protein sequence ID" value="KAF7475715.1"/>
    <property type="molecule type" value="Genomic_DNA"/>
</dbReference>
<gene>
    <name evidence="1" type="ORF">GHT09_013404</name>
    <name evidence="2" type="ORF">MONAX_5E022474</name>
</gene>
<dbReference type="InterPro" id="IPR029064">
    <property type="entry name" value="Ribosomal_eL30-like_sf"/>
</dbReference>
<dbReference type="Proteomes" id="UP000662637">
    <property type="component" value="Unassembled WGS sequence"/>
</dbReference>
<dbReference type="Gene3D" id="3.30.1330.30">
    <property type="match status" value="1"/>
</dbReference>
<reference evidence="1" key="2">
    <citation type="submission" date="2020-08" db="EMBL/GenBank/DDBJ databases">
        <authorList>
            <person name="Shumante A."/>
            <person name="Zimin A.V."/>
            <person name="Puiu D."/>
            <person name="Salzberg S.L."/>
        </authorList>
    </citation>
    <scope>NUCLEOTIDE SEQUENCE</scope>
    <source>
        <strain evidence="1">WC2-LM</strain>
        <tissue evidence="1">Liver</tissue>
    </source>
</reference>